<evidence type="ECO:0000313" key="5">
    <source>
        <dbReference type="Proteomes" id="UP000078492"/>
    </source>
</evidence>
<keyword evidence="2" id="KW-0812">Transmembrane</keyword>
<keyword evidence="2" id="KW-1133">Transmembrane helix</keyword>
<feature type="non-terminal residue" evidence="4">
    <location>
        <position position="1"/>
    </location>
</feature>
<feature type="signal peptide" evidence="3">
    <location>
        <begin position="1"/>
        <end position="33"/>
    </location>
</feature>
<keyword evidence="2" id="KW-0472">Membrane</keyword>
<organism evidence="4 5">
    <name type="scientific">Trachymyrmex cornetzi</name>
    <dbReference type="NCBI Taxonomy" id="471704"/>
    <lineage>
        <taxon>Eukaryota</taxon>
        <taxon>Metazoa</taxon>
        <taxon>Ecdysozoa</taxon>
        <taxon>Arthropoda</taxon>
        <taxon>Hexapoda</taxon>
        <taxon>Insecta</taxon>
        <taxon>Pterygota</taxon>
        <taxon>Neoptera</taxon>
        <taxon>Endopterygota</taxon>
        <taxon>Hymenoptera</taxon>
        <taxon>Apocrita</taxon>
        <taxon>Aculeata</taxon>
        <taxon>Formicoidea</taxon>
        <taxon>Formicidae</taxon>
        <taxon>Myrmicinae</taxon>
        <taxon>Trachymyrmex</taxon>
    </lineage>
</organism>
<keyword evidence="5" id="KW-1185">Reference proteome</keyword>
<evidence type="ECO:0000256" key="1">
    <source>
        <dbReference type="SAM" id="MobiDB-lite"/>
    </source>
</evidence>
<keyword evidence="3" id="KW-0732">Signal</keyword>
<feature type="chain" id="PRO_5007582623" evidence="3">
    <location>
        <begin position="34"/>
        <end position="394"/>
    </location>
</feature>
<evidence type="ECO:0000256" key="3">
    <source>
        <dbReference type="SAM" id="SignalP"/>
    </source>
</evidence>
<feature type="region of interest" description="Disordered" evidence="1">
    <location>
        <begin position="240"/>
        <end position="288"/>
    </location>
</feature>
<protein>
    <submittedName>
        <fullName evidence="4">Uncharacterized protein</fullName>
    </submittedName>
</protein>
<gene>
    <name evidence="4" type="ORF">ALC57_05552</name>
</gene>
<evidence type="ECO:0000313" key="4">
    <source>
        <dbReference type="EMBL" id="KYN22052.1"/>
    </source>
</evidence>
<name>A0A151JAR6_9HYME</name>
<feature type="compositionally biased region" description="Acidic residues" evidence="1">
    <location>
        <begin position="216"/>
        <end position="226"/>
    </location>
</feature>
<sequence length="394" mass="44531">IPFRILISHHFQMTPTFCWIFLLVLALVGRATSVPRPLTVDACALLCNPGAETESERERDVRLFPRYPKVNCKLQSVSNEHQSFAIMSHCLKLCAYELSIASEVNCFALRSSLQASIGCYCDALTPLSPNTMRLHETWRLNFLVKELASDIMSTIIKSPLDVIILCEIRNELFKDANIIHGQLHEICSNPEKSSSMDDSTEDTLISHPRAKRNIEESETDEFDYDDGPLELVEDMQKDENIESVPRHQEKRDSPLPDNLDLSREQTDEGFSHQDQDNPTLGEHSENNPNCHAETWLTLRRDVISITDIDTILIPFIDQRVDMVSIRLILTFAVIMVAFVISANAAYKKPPFNGSIFGKRSNTVTDYEVTSRALSAICEVASETCTAWLSHQESN</sequence>
<dbReference type="Proteomes" id="UP000078492">
    <property type="component" value="Unassembled WGS sequence"/>
</dbReference>
<dbReference type="EMBL" id="KQ979266">
    <property type="protein sequence ID" value="KYN22052.1"/>
    <property type="molecule type" value="Genomic_DNA"/>
</dbReference>
<feature type="transmembrane region" description="Helical" evidence="2">
    <location>
        <begin position="327"/>
        <end position="346"/>
    </location>
</feature>
<feature type="compositionally biased region" description="Basic and acidic residues" evidence="1">
    <location>
        <begin position="240"/>
        <end position="275"/>
    </location>
</feature>
<feature type="region of interest" description="Disordered" evidence="1">
    <location>
        <begin position="189"/>
        <end position="226"/>
    </location>
</feature>
<dbReference type="AlphaFoldDB" id="A0A151JAR6"/>
<proteinExistence type="predicted"/>
<accession>A0A151JAR6</accession>
<reference evidence="4 5" key="1">
    <citation type="submission" date="2015-09" db="EMBL/GenBank/DDBJ databases">
        <title>Trachymyrmex cornetzi WGS genome.</title>
        <authorList>
            <person name="Nygaard S."/>
            <person name="Hu H."/>
            <person name="Boomsma J."/>
            <person name="Zhang G."/>
        </authorList>
    </citation>
    <scope>NUCLEOTIDE SEQUENCE [LARGE SCALE GENOMIC DNA]</scope>
    <source>
        <strain evidence="4">Tcor2-1</strain>
        <tissue evidence="4">Whole body</tissue>
    </source>
</reference>
<evidence type="ECO:0000256" key="2">
    <source>
        <dbReference type="SAM" id="Phobius"/>
    </source>
</evidence>